<feature type="chain" id="PRO_5046748988" description="Lipoprotein" evidence="1">
    <location>
        <begin position="19"/>
        <end position="344"/>
    </location>
</feature>
<accession>A0ABU9IW40</accession>
<evidence type="ECO:0000256" key="1">
    <source>
        <dbReference type="SAM" id="SignalP"/>
    </source>
</evidence>
<dbReference type="Proteomes" id="UP001459204">
    <property type="component" value="Unassembled WGS sequence"/>
</dbReference>
<dbReference type="EMBL" id="JBBWWT010000001">
    <property type="protein sequence ID" value="MEL1262851.1"/>
    <property type="molecule type" value="Genomic_DNA"/>
</dbReference>
<feature type="signal peptide" evidence="1">
    <location>
        <begin position="1"/>
        <end position="18"/>
    </location>
</feature>
<dbReference type="PROSITE" id="PS51257">
    <property type="entry name" value="PROKAR_LIPOPROTEIN"/>
    <property type="match status" value="1"/>
</dbReference>
<organism evidence="2 3">
    <name type="scientific">Pseudoxanthomonas putridarboris</name>
    <dbReference type="NCBI Taxonomy" id="752605"/>
    <lineage>
        <taxon>Bacteria</taxon>
        <taxon>Pseudomonadati</taxon>
        <taxon>Pseudomonadota</taxon>
        <taxon>Gammaproteobacteria</taxon>
        <taxon>Lysobacterales</taxon>
        <taxon>Lysobacteraceae</taxon>
        <taxon>Pseudoxanthomonas</taxon>
    </lineage>
</organism>
<proteinExistence type="predicted"/>
<reference evidence="2 3" key="1">
    <citation type="submission" date="2024-04" db="EMBL/GenBank/DDBJ databases">
        <title>Draft genome sequence of Pseudoxanthomonas putridarboris WD12.</title>
        <authorList>
            <person name="Oh J."/>
        </authorList>
    </citation>
    <scope>NUCLEOTIDE SEQUENCE [LARGE SCALE GENOMIC DNA]</scope>
    <source>
        <strain evidence="2 3">WD12</strain>
    </source>
</reference>
<dbReference type="RefSeq" id="WP_341724053.1">
    <property type="nucleotide sequence ID" value="NZ_JBBWWT010000001.1"/>
</dbReference>
<sequence length="344" mass="36514">MGNLAKPVLWLVAAFAMAGCASVSSRLSTPAPRDNNGLVYSLPNRLIDVRVEFSGEGQHKLTVEGGSYYPDAADESRYVARIHKGKVGTIKATLATSGGLLTSADAKYTGQSAELAKAIGAAAGVVGSRSHGVVTDAAECKRTLTVTRSLPLSEFTDYKAEFNPLDGDPACANVSLEVKRIDGSPRSPPSSTPTAGKRANGLWYRVELPYLVTAKLGDSAIATALVMLPDESPRYFVGMDAGIFADADNKMVFTNGMLTSYEKSNDSEVIALFKLPAAIISAYASAVGDIFSNFSTAEKHEVNAEIARINRELVLQKIESCNHAISQKQPADVVKELCTIPPLP</sequence>
<keyword evidence="1" id="KW-0732">Signal</keyword>
<keyword evidence="3" id="KW-1185">Reference proteome</keyword>
<comment type="caution">
    <text evidence="2">The sequence shown here is derived from an EMBL/GenBank/DDBJ whole genome shotgun (WGS) entry which is preliminary data.</text>
</comment>
<evidence type="ECO:0000313" key="2">
    <source>
        <dbReference type="EMBL" id="MEL1262851.1"/>
    </source>
</evidence>
<protein>
    <recommendedName>
        <fullName evidence="4">Lipoprotein</fullName>
    </recommendedName>
</protein>
<gene>
    <name evidence="2" type="ORF">AAD027_00490</name>
</gene>
<evidence type="ECO:0008006" key="4">
    <source>
        <dbReference type="Google" id="ProtNLM"/>
    </source>
</evidence>
<evidence type="ECO:0000313" key="3">
    <source>
        <dbReference type="Proteomes" id="UP001459204"/>
    </source>
</evidence>
<name>A0ABU9IW40_9GAMM</name>